<dbReference type="SUPFAM" id="SSF46785">
    <property type="entry name" value="Winged helix' DNA-binding domain"/>
    <property type="match status" value="1"/>
</dbReference>
<dbReference type="SUPFAM" id="SSF53850">
    <property type="entry name" value="Periplasmic binding protein-like II"/>
    <property type="match status" value="1"/>
</dbReference>
<keyword evidence="3" id="KW-0238">DNA-binding</keyword>
<dbReference type="InterPro" id="IPR036388">
    <property type="entry name" value="WH-like_DNA-bd_sf"/>
</dbReference>
<dbReference type="Pfam" id="PF03466">
    <property type="entry name" value="LysR_substrate"/>
    <property type="match status" value="1"/>
</dbReference>
<evidence type="ECO:0000256" key="1">
    <source>
        <dbReference type="ARBA" id="ARBA00009437"/>
    </source>
</evidence>
<dbReference type="FunFam" id="1.10.10.10:FF:000001">
    <property type="entry name" value="LysR family transcriptional regulator"/>
    <property type="match status" value="1"/>
</dbReference>
<dbReference type="PANTHER" id="PTHR30346">
    <property type="entry name" value="TRANSCRIPTIONAL DUAL REGULATOR HCAR-RELATED"/>
    <property type="match status" value="1"/>
</dbReference>
<evidence type="ECO:0000256" key="2">
    <source>
        <dbReference type="ARBA" id="ARBA00023015"/>
    </source>
</evidence>
<evidence type="ECO:0000259" key="5">
    <source>
        <dbReference type="PROSITE" id="PS50931"/>
    </source>
</evidence>
<evidence type="ECO:0000313" key="6">
    <source>
        <dbReference type="EMBL" id="CUN93569.1"/>
    </source>
</evidence>
<feature type="domain" description="HTH lysR-type" evidence="5">
    <location>
        <begin position="1"/>
        <end position="58"/>
    </location>
</feature>
<dbReference type="InterPro" id="IPR000847">
    <property type="entry name" value="LysR_HTH_N"/>
</dbReference>
<dbReference type="GO" id="GO:0003700">
    <property type="term" value="F:DNA-binding transcription factor activity"/>
    <property type="evidence" value="ECO:0007669"/>
    <property type="project" value="InterPro"/>
</dbReference>
<dbReference type="InterPro" id="IPR005119">
    <property type="entry name" value="LysR_subst-bd"/>
</dbReference>
<comment type="similarity">
    <text evidence="1">Belongs to the LysR transcriptional regulatory family.</text>
</comment>
<sequence>MNLYHLRYFSTLAHIEHYTKAADILAITQPSLSYAISTLEEELGVKLFEKNGRNVTLTKYGKVFLNDVEEVLNRLDSSVNSLKLAGKGEGCIDVVFLRTLGIDFLPKIMRGFLEENPTKKIDFNLYCDKVLTSDILNGLKEKKYDLGFCSKLDNEPLIEFIPVARQELVVIVPLDHPLAVKDEVRLEDTIPYKQIIFKKRSGLRQIIDGLFECIGQTPDVAYEIDEDQVAAGFVSNGFGICVAPNIPILQSLNVKILPLVSPSWQRNFYMAMLKNVYHPPVVEAFKKYVIEQAQKEWDYKTS</sequence>
<organism evidence="6 7">
    <name type="scientific">Blautia obeum</name>
    <dbReference type="NCBI Taxonomy" id="40520"/>
    <lineage>
        <taxon>Bacteria</taxon>
        <taxon>Bacillati</taxon>
        <taxon>Bacillota</taxon>
        <taxon>Clostridia</taxon>
        <taxon>Lachnospirales</taxon>
        <taxon>Lachnospiraceae</taxon>
        <taxon>Blautia</taxon>
    </lineage>
</organism>
<proteinExistence type="inferred from homology"/>
<evidence type="ECO:0000256" key="3">
    <source>
        <dbReference type="ARBA" id="ARBA00023125"/>
    </source>
</evidence>
<dbReference type="PRINTS" id="PR00039">
    <property type="entry name" value="HTHLYSR"/>
</dbReference>
<accession>A0A174B028</accession>
<dbReference type="Proteomes" id="UP000095645">
    <property type="component" value="Unassembled WGS sequence"/>
</dbReference>
<keyword evidence="4" id="KW-0804">Transcription</keyword>
<dbReference type="Pfam" id="PF00126">
    <property type="entry name" value="HTH_1"/>
    <property type="match status" value="1"/>
</dbReference>
<dbReference type="CDD" id="cd08434">
    <property type="entry name" value="PBP2_GltC_like"/>
    <property type="match status" value="1"/>
</dbReference>
<dbReference type="EMBL" id="CYZP01000010">
    <property type="protein sequence ID" value="CUN93569.1"/>
    <property type="molecule type" value="Genomic_DNA"/>
</dbReference>
<dbReference type="RefSeq" id="WP_008704500.1">
    <property type="nucleotide sequence ID" value="NZ_CYZP01000010.1"/>
</dbReference>
<dbReference type="GO" id="GO:0003677">
    <property type="term" value="F:DNA binding"/>
    <property type="evidence" value="ECO:0007669"/>
    <property type="project" value="UniProtKB-KW"/>
</dbReference>
<protein>
    <submittedName>
        <fullName evidence="6">Ben and cat operon transcriptional regulator</fullName>
    </submittedName>
</protein>
<reference evidence="6 7" key="1">
    <citation type="submission" date="2015-09" db="EMBL/GenBank/DDBJ databases">
        <authorList>
            <consortium name="Pathogen Informatics"/>
        </authorList>
    </citation>
    <scope>NUCLEOTIDE SEQUENCE [LARGE SCALE GENOMIC DNA]</scope>
    <source>
        <strain evidence="6 7">2789STDY5834861</strain>
    </source>
</reference>
<dbReference type="PANTHER" id="PTHR30346:SF28">
    <property type="entry name" value="HTH-TYPE TRANSCRIPTIONAL REGULATOR CYNR"/>
    <property type="match status" value="1"/>
</dbReference>
<name>A0A174B028_9FIRM</name>
<dbReference type="Gene3D" id="3.40.190.290">
    <property type="match status" value="1"/>
</dbReference>
<evidence type="ECO:0000313" key="7">
    <source>
        <dbReference type="Proteomes" id="UP000095645"/>
    </source>
</evidence>
<dbReference type="GO" id="GO:0032993">
    <property type="term" value="C:protein-DNA complex"/>
    <property type="evidence" value="ECO:0007669"/>
    <property type="project" value="TreeGrafter"/>
</dbReference>
<dbReference type="Gene3D" id="1.10.10.10">
    <property type="entry name" value="Winged helix-like DNA-binding domain superfamily/Winged helix DNA-binding domain"/>
    <property type="match status" value="1"/>
</dbReference>
<dbReference type="AlphaFoldDB" id="A0A174B028"/>
<dbReference type="PROSITE" id="PS50931">
    <property type="entry name" value="HTH_LYSR"/>
    <property type="match status" value="1"/>
</dbReference>
<gene>
    <name evidence="6" type="primary">benM_1</name>
    <name evidence="6" type="ORF">ERS852476_01466</name>
</gene>
<keyword evidence="2" id="KW-0805">Transcription regulation</keyword>
<dbReference type="InterPro" id="IPR036390">
    <property type="entry name" value="WH_DNA-bd_sf"/>
</dbReference>
<evidence type="ECO:0000256" key="4">
    <source>
        <dbReference type="ARBA" id="ARBA00023163"/>
    </source>
</evidence>